<reference evidence="1" key="1">
    <citation type="journal article" date="1991" name="Chem. Pharm. Bull.">
        <title>Cycloleonurinin, a cyclic peptide from Leonuri Fructus.</title>
        <authorList>
            <person name="Kinoshita K."/>
            <person name="Tanaka J."/>
            <person name="Kuroda K."/>
            <person name="Koyama K."/>
            <person name="Natori S."/>
            <person name="Kinoshita T."/>
        </authorList>
    </citation>
    <scope>PROTEIN SEQUENCE</scope>
</reference>
<organism evidence="1">
    <name type="scientific">Leonurus japonicus</name>
    <name type="common">Chinese motherwort</name>
    <name type="synonym">Leonurus artemisia</name>
    <dbReference type="NCBI Taxonomy" id="4138"/>
    <lineage>
        <taxon>Eukaryota</taxon>
        <taxon>Viridiplantae</taxon>
        <taxon>Streptophyta</taxon>
        <taxon>Embryophyta</taxon>
        <taxon>Tracheophyta</taxon>
        <taxon>Spermatophyta</taxon>
        <taxon>Magnoliopsida</taxon>
        <taxon>eudicotyledons</taxon>
        <taxon>Gunneridae</taxon>
        <taxon>Pentapetalae</taxon>
        <taxon>asterids</taxon>
        <taxon>lamiids</taxon>
        <taxon>Lamiales</taxon>
        <taxon>Lamiaceae</taxon>
        <taxon>Lamioideae</taxon>
        <taxon>Leonureae</taxon>
        <taxon>Leonurus</taxon>
    </lineage>
</organism>
<keyword id="KW-0903">Direct protein sequencing</keyword>
<sequence length="12" mass="1354">YTPAGPTQYPPY</sequence>
<proteinExistence type="evidence at protein level"/>
<dbReference type="PIR" id="JU0356">
    <property type="entry name" value="JU0356"/>
</dbReference>
<name>Q7M1H0_LEOJA</name>
<protein>
    <submittedName>
        <fullName evidence="1">Cycloleonurinin</fullName>
    </submittedName>
</protein>
<evidence type="ECO:0000313" key="1">
    <source>
        <dbReference type="PIR" id="JU0356"/>
    </source>
</evidence>
<accession>Q7M1H0</accession>